<dbReference type="AlphaFoldDB" id="A0AAN8D5D2"/>
<evidence type="ECO:0000256" key="1">
    <source>
        <dbReference type="SAM" id="MobiDB-lite"/>
    </source>
</evidence>
<evidence type="ECO:0000313" key="3">
    <source>
        <dbReference type="Proteomes" id="UP001335648"/>
    </source>
</evidence>
<feature type="region of interest" description="Disordered" evidence="1">
    <location>
        <begin position="1"/>
        <end position="37"/>
    </location>
</feature>
<evidence type="ECO:0000313" key="2">
    <source>
        <dbReference type="EMBL" id="KAK5912988.1"/>
    </source>
</evidence>
<protein>
    <submittedName>
        <fullName evidence="2">Uncharacterized protein</fullName>
    </submittedName>
</protein>
<keyword evidence="3" id="KW-1185">Reference proteome</keyword>
<name>A0AAN8D5D2_9TELE</name>
<reference evidence="2 3" key="1">
    <citation type="journal article" date="2023" name="Mol. Biol. Evol.">
        <title>Genomics of Secondarily Temperate Adaptation in the Only Non-Antarctic Icefish.</title>
        <authorList>
            <person name="Rivera-Colon A.G."/>
            <person name="Rayamajhi N."/>
            <person name="Minhas B.F."/>
            <person name="Madrigal G."/>
            <person name="Bilyk K.T."/>
            <person name="Yoon V."/>
            <person name="Hune M."/>
            <person name="Gregory S."/>
            <person name="Cheng C.H.C."/>
            <person name="Catchen J.M."/>
        </authorList>
    </citation>
    <scope>NUCLEOTIDE SEQUENCE [LARGE SCALE GENOMIC DNA]</scope>
    <source>
        <strain evidence="2">JC2023a</strain>
    </source>
</reference>
<gene>
    <name evidence="2" type="ORF">CesoFtcFv8_002813</name>
</gene>
<comment type="caution">
    <text evidence="2">The sequence shown here is derived from an EMBL/GenBank/DDBJ whole genome shotgun (WGS) entry which is preliminary data.</text>
</comment>
<organism evidence="2 3">
    <name type="scientific">Champsocephalus esox</name>
    <name type="common">pike icefish</name>
    <dbReference type="NCBI Taxonomy" id="159716"/>
    <lineage>
        <taxon>Eukaryota</taxon>
        <taxon>Metazoa</taxon>
        <taxon>Chordata</taxon>
        <taxon>Craniata</taxon>
        <taxon>Vertebrata</taxon>
        <taxon>Euteleostomi</taxon>
        <taxon>Actinopterygii</taxon>
        <taxon>Neopterygii</taxon>
        <taxon>Teleostei</taxon>
        <taxon>Neoteleostei</taxon>
        <taxon>Acanthomorphata</taxon>
        <taxon>Eupercaria</taxon>
        <taxon>Perciformes</taxon>
        <taxon>Notothenioidei</taxon>
        <taxon>Channichthyidae</taxon>
        <taxon>Champsocephalus</taxon>
    </lineage>
</organism>
<dbReference type="EMBL" id="JAULUE010002047">
    <property type="protein sequence ID" value="KAK5912988.1"/>
    <property type="molecule type" value="Genomic_DNA"/>
</dbReference>
<sequence length="79" mass="8555">MVEKVIQSQQRTTSSACDSSWGGGGMVAKDTPDLHDEQGKFPGEPPLCFCGGLCCQRSVIETAELTTWMTLLTEEAVFL</sequence>
<dbReference type="Proteomes" id="UP001335648">
    <property type="component" value="Unassembled WGS sequence"/>
</dbReference>
<feature type="compositionally biased region" description="Polar residues" evidence="1">
    <location>
        <begin position="1"/>
        <end position="18"/>
    </location>
</feature>
<proteinExistence type="predicted"/>
<accession>A0AAN8D5D2</accession>